<name>A0A7X0Y159_9LIST</name>
<gene>
    <name evidence="3" type="ORF">HCA69_01970</name>
</gene>
<organism evidence="3 4">
    <name type="scientific">Listeria grandensis</name>
    <dbReference type="NCBI Taxonomy" id="1494963"/>
    <lineage>
        <taxon>Bacteria</taxon>
        <taxon>Bacillati</taxon>
        <taxon>Bacillota</taxon>
        <taxon>Bacilli</taxon>
        <taxon>Bacillales</taxon>
        <taxon>Listeriaceae</taxon>
        <taxon>Listeria</taxon>
    </lineage>
</organism>
<dbReference type="GO" id="GO:0003677">
    <property type="term" value="F:DNA binding"/>
    <property type="evidence" value="ECO:0007669"/>
    <property type="project" value="InterPro"/>
</dbReference>
<feature type="domain" description="Antirepressor protein C-terminal" evidence="1">
    <location>
        <begin position="128"/>
        <end position="226"/>
    </location>
</feature>
<evidence type="ECO:0000259" key="2">
    <source>
        <dbReference type="Pfam" id="PF08346"/>
    </source>
</evidence>
<comment type="caution">
    <text evidence="3">The sequence shown here is derived from an EMBL/GenBank/DDBJ whole genome shotgun (WGS) entry which is preliminary data.</text>
</comment>
<accession>A0A7X0Y159</accession>
<dbReference type="AlphaFoldDB" id="A0A7X0Y159"/>
<evidence type="ECO:0000259" key="1">
    <source>
        <dbReference type="Pfam" id="PF03374"/>
    </source>
</evidence>
<evidence type="ECO:0000313" key="3">
    <source>
        <dbReference type="EMBL" id="MBC1935116.1"/>
    </source>
</evidence>
<dbReference type="Pfam" id="PF08346">
    <property type="entry name" value="AntA"/>
    <property type="match status" value="1"/>
</dbReference>
<proteinExistence type="predicted"/>
<evidence type="ECO:0000313" key="4">
    <source>
        <dbReference type="Proteomes" id="UP000535908"/>
    </source>
</evidence>
<reference evidence="3 4" key="1">
    <citation type="submission" date="2020-03" db="EMBL/GenBank/DDBJ databases">
        <title>Soil Listeria distribution.</title>
        <authorList>
            <person name="Liao J."/>
            <person name="Wiedmann M."/>
        </authorList>
    </citation>
    <scope>NUCLEOTIDE SEQUENCE [LARGE SCALE GENOMIC DNA]</scope>
    <source>
        <strain evidence="3 4">FSL L7-0741</strain>
    </source>
</reference>
<sequence>MNELITTQHNKEGQVIVSGRELHEFLDVRTKYKDWFPRMVNYGFVENTDFILVSQKCPTNNPKNPYTTITDHHITLPMAKELSMIQRTEKGKQARQYFLQVEAAWNSPEMIMKRALEYASHRVDQLQLENAELQPKAAYYDYVLQSDSLLRITDIAKDYGMSARQLNELLHDLKVQYNLSGTWFLYQPHADKGYTHSKTIKTRGGGTVQHTYWTNSGRLFIYELLKHQGTYPLMERQQLQKEVELYEV</sequence>
<dbReference type="InterPro" id="IPR013557">
    <property type="entry name" value="AntA/B_antirep"/>
</dbReference>
<dbReference type="Proteomes" id="UP000535908">
    <property type="component" value="Unassembled WGS sequence"/>
</dbReference>
<dbReference type="RefSeq" id="WP_185525327.1">
    <property type="nucleotide sequence ID" value="NZ_JAARWN010000001.1"/>
</dbReference>
<dbReference type="Pfam" id="PF03374">
    <property type="entry name" value="ANT"/>
    <property type="match status" value="1"/>
</dbReference>
<dbReference type="EMBL" id="JAARWN010000001">
    <property type="protein sequence ID" value="MBC1935116.1"/>
    <property type="molecule type" value="Genomic_DNA"/>
</dbReference>
<dbReference type="InterPro" id="IPR005039">
    <property type="entry name" value="Ant_C"/>
</dbReference>
<protein>
    <submittedName>
        <fullName evidence="3">Phage antirepressor Ant</fullName>
    </submittedName>
</protein>
<feature type="domain" description="AntA/AntB antirepressor" evidence="2">
    <location>
        <begin position="17"/>
        <end position="88"/>
    </location>
</feature>